<dbReference type="EMBL" id="CABFNQ020000652">
    <property type="protein sequence ID" value="CAH0021169.1"/>
    <property type="molecule type" value="Genomic_DNA"/>
</dbReference>
<comment type="caution">
    <text evidence="3">The sequence shown here is derived from an EMBL/GenBank/DDBJ whole genome shotgun (WGS) entry which is preliminary data.</text>
</comment>
<dbReference type="Proteomes" id="UP000696573">
    <property type="component" value="Unassembled WGS sequence"/>
</dbReference>
<evidence type="ECO:0000256" key="2">
    <source>
        <dbReference type="SAM" id="SignalP"/>
    </source>
</evidence>
<feature type="compositionally biased region" description="Basic and acidic residues" evidence="1">
    <location>
        <begin position="118"/>
        <end position="127"/>
    </location>
</feature>
<feature type="chain" id="PRO_5040184913" evidence="2">
    <location>
        <begin position="21"/>
        <end position="145"/>
    </location>
</feature>
<organism evidence="3 4">
    <name type="scientific">Clonostachys rhizophaga</name>
    <dbReference type="NCBI Taxonomy" id="160324"/>
    <lineage>
        <taxon>Eukaryota</taxon>
        <taxon>Fungi</taxon>
        <taxon>Dikarya</taxon>
        <taxon>Ascomycota</taxon>
        <taxon>Pezizomycotina</taxon>
        <taxon>Sordariomycetes</taxon>
        <taxon>Hypocreomycetidae</taxon>
        <taxon>Hypocreales</taxon>
        <taxon>Bionectriaceae</taxon>
        <taxon>Clonostachys</taxon>
    </lineage>
</organism>
<dbReference type="OrthoDB" id="5140408at2759"/>
<accession>A0A9N9VDE4</accession>
<protein>
    <submittedName>
        <fullName evidence="3">Uncharacterized protein</fullName>
    </submittedName>
</protein>
<sequence>MVAVNQLGLVAALLLGLAVAAPIDQTAALVSRADTIESVAEPMAQRDDEVEEEERSVDGGDRIYVITGDHWGDKKTHSGMRGGTPSTARIHSLPGHDHKKNNKDNWSFFWGSKKKMHSWQDGREPSRARIHALPGRDREAEHKSS</sequence>
<dbReference type="AlphaFoldDB" id="A0A9N9VDE4"/>
<evidence type="ECO:0000256" key="1">
    <source>
        <dbReference type="SAM" id="MobiDB-lite"/>
    </source>
</evidence>
<feature type="compositionally biased region" description="Basic and acidic residues" evidence="1">
    <location>
        <begin position="134"/>
        <end position="145"/>
    </location>
</feature>
<evidence type="ECO:0000313" key="4">
    <source>
        <dbReference type="Proteomes" id="UP000696573"/>
    </source>
</evidence>
<name>A0A9N9VDE4_9HYPO</name>
<feature type="region of interest" description="Disordered" evidence="1">
    <location>
        <begin position="40"/>
        <end position="145"/>
    </location>
</feature>
<keyword evidence="4" id="KW-1185">Reference proteome</keyword>
<feature type="signal peptide" evidence="2">
    <location>
        <begin position="1"/>
        <end position="20"/>
    </location>
</feature>
<proteinExistence type="predicted"/>
<gene>
    <name evidence="3" type="ORF">CRHIZ90672A_00013392</name>
</gene>
<evidence type="ECO:0000313" key="3">
    <source>
        <dbReference type="EMBL" id="CAH0021169.1"/>
    </source>
</evidence>
<reference evidence="3" key="1">
    <citation type="submission" date="2021-10" db="EMBL/GenBank/DDBJ databases">
        <authorList>
            <person name="Piombo E."/>
        </authorList>
    </citation>
    <scope>NUCLEOTIDE SEQUENCE</scope>
</reference>
<keyword evidence="2" id="KW-0732">Signal</keyword>